<dbReference type="Pfam" id="PF08615">
    <property type="entry name" value="RNase_H2_suC"/>
    <property type="match status" value="1"/>
</dbReference>
<reference evidence="1 2" key="1">
    <citation type="journal article" date="2010" name="Science">
        <title>Genomic analysis of organismal complexity in the multicellular green alga Volvox carteri.</title>
        <authorList>
            <person name="Prochnik S.E."/>
            <person name="Umen J."/>
            <person name="Nedelcu A.M."/>
            <person name="Hallmann A."/>
            <person name="Miller S.M."/>
            <person name="Nishii I."/>
            <person name="Ferris P."/>
            <person name="Kuo A."/>
            <person name="Mitros T."/>
            <person name="Fritz-Laylin L.K."/>
            <person name="Hellsten U."/>
            <person name="Chapman J."/>
            <person name="Simakov O."/>
            <person name="Rensing S.A."/>
            <person name="Terry A."/>
            <person name="Pangilinan J."/>
            <person name="Kapitonov V."/>
            <person name="Jurka J."/>
            <person name="Salamov A."/>
            <person name="Shapiro H."/>
            <person name="Schmutz J."/>
            <person name="Grimwood J."/>
            <person name="Lindquist E."/>
            <person name="Lucas S."/>
            <person name="Grigoriev I.V."/>
            <person name="Schmitt R."/>
            <person name="Kirk D."/>
            <person name="Rokhsar D.S."/>
        </authorList>
    </citation>
    <scope>NUCLEOTIDE SEQUENCE [LARGE SCALE GENOMIC DNA]</scope>
    <source>
        <strain evidence="2">f. Nagariensis / Eve</strain>
    </source>
</reference>
<dbReference type="RefSeq" id="XP_002952930.1">
    <property type="nucleotide sequence ID" value="XM_002952884.1"/>
</dbReference>
<dbReference type="InParanoid" id="D8U2R2"/>
<dbReference type="InterPro" id="IPR013924">
    <property type="entry name" value="RNase_H2_suC"/>
</dbReference>
<accession>D8U2R2</accession>
<dbReference type="KEGG" id="vcn:VOLCADRAFT_121115"/>
<dbReference type="Gene3D" id="2.40.128.680">
    <property type="match status" value="1"/>
</dbReference>
<organism evidence="2">
    <name type="scientific">Volvox carteri f. nagariensis</name>
    <dbReference type="NCBI Taxonomy" id="3068"/>
    <lineage>
        <taxon>Eukaryota</taxon>
        <taxon>Viridiplantae</taxon>
        <taxon>Chlorophyta</taxon>
        <taxon>core chlorophytes</taxon>
        <taxon>Chlorophyceae</taxon>
        <taxon>CS clade</taxon>
        <taxon>Chlamydomonadales</taxon>
        <taxon>Volvocaceae</taxon>
        <taxon>Volvox</taxon>
    </lineage>
</organism>
<dbReference type="Proteomes" id="UP000001058">
    <property type="component" value="Unassembled WGS sequence"/>
</dbReference>
<dbReference type="PANTHER" id="PTHR47204:SF1">
    <property type="entry name" value="RIBONUCLEASE H2 SUBUNIT C"/>
    <property type="match status" value="1"/>
</dbReference>
<evidence type="ECO:0000313" key="2">
    <source>
        <dbReference type="Proteomes" id="UP000001058"/>
    </source>
</evidence>
<dbReference type="GO" id="GO:0032299">
    <property type="term" value="C:ribonuclease H2 complex"/>
    <property type="evidence" value="ECO:0007669"/>
    <property type="project" value="InterPro"/>
</dbReference>
<proteinExistence type="predicted"/>
<evidence type="ECO:0000313" key="1">
    <source>
        <dbReference type="EMBL" id="EFJ45852.1"/>
    </source>
</evidence>
<keyword evidence="2" id="KW-1185">Reference proteome</keyword>
<dbReference type="GO" id="GO:0006401">
    <property type="term" value="P:RNA catabolic process"/>
    <property type="evidence" value="ECO:0007669"/>
    <property type="project" value="InterPro"/>
</dbReference>
<dbReference type="GeneID" id="9627741"/>
<dbReference type="CDD" id="cd09271">
    <property type="entry name" value="RNase_H2-C"/>
    <property type="match status" value="1"/>
</dbReference>
<name>D8U2R2_VOLCA</name>
<protein>
    <submittedName>
        <fullName evidence="1">Uncharacterized protein</fullName>
    </submittedName>
</protein>
<dbReference type="EMBL" id="GL378354">
    <property type="protein sequence ID" value="EFJ45852.1"/>
    <property type="molecule type" value="Genomic_DNA"/>
</dbReference>
<dbReference type="PANTHER" id="PTHR47204">
    <property type="entry name" value="OS02G0168900 PROTEIN"/>
    <property type="match status" value="1"/>
</dbReference>
<gene>
    <name evidence="1" type="ORF">VOLCADRAFT_121115</name>
</gene>
<dbReference type="AlphaFoldDB" id="D8U2R2"/>
<dbReference type="eggNOG" id="ENOG502S1H4">
    <property type="taxonomic scope" value="Eukaryota"/>
</dbReference>
<dbReference type="OrthoDB" id="531340at2759"/>
<sequence length="150" mass="16284">MAATSVVAIPATIRDESLHNLPVKITSNATAAQLKDQWIQDGDADTQQAFLRGRLLRGATVPLPEGYRGLLVRSSGSQISSDECQRHWAASSAFSSLTLWSHDVTPGPSDPMRRALEWCALSNRVHAQISPEEVEEELRAIQSAPVSAPQ</sequence>